<comment type="caution">
    <text evidence="2">The sequence shown here is derived from an EMBL/GenBank/DDBJ whole genome shotgun (WGS) entry which is preliminary data.</text>
</comment>
<dbReference type="EMBL" id="ASTJ01000011">
    <property type="protein sequence ID" value="EPC04153.1"/>
    <property type="molecule type" value="Genomic_DNA"/>
</dbReference>
<dbReference type="InterPro" id="IPR027417">
    <property type="entry name" value="P-loop_NTPase"/>
</dbReference>
<organism evidence="2 3">
    <name type="scientific">Litchfieldella anticariensis (strain DSM 16096 / CECT 5854 / CIP 108499 / LMG 22089 / FP35)</name>
    <name type="common">Halomonas anticariensis</name>
    <dbReference type="NCBI Taxonomy" id="1121939"/>
    <lineage>
        <taxon>Bacteria</taxon>
        <taxon>Pseudomonadati</taxon>
        <taxon>Pseudomonadota</taxon>
        <taxon>Gammaproteobacteria</taxon>
        <taxon>Oceanospirillales</taxon>
        <taxon>Halomonadaceae</taxon>
        <taxon>Litchfieldella</taxon>
    </lineage>
</organism>
<dbReference type="AlphaFoldDB" id="S2KUA4"/>
<dbReference type="Gene3D" id="3.40.50.300">
    <property type="entry name" value="P-loop containing nucleotide triphosphate hydrolases"/>
    <property type="match status" value="1"/>
</dbReference>
<dbReference type="Pfam" id="PF00685">
    <property type="entry name" value="Sulfotransfer_1"/>
    <property type="match status" value="1"/>
</dbReference>
<accession>S2KUA4</accession>
<dbReference type="InterPro" id="IPR000863">
    <property type="entry name" value="Sulfotransferase_dom"/>
</dbReference>
<proteinExistence type="predicted"/>
<dbReference type="SUPFAM" id="SSF52540">
    <property type="entry name" value="P-loop containing nucleoside triphosphate hydrolases"/>
    <property type="match status" value="1"/>
</dbReference>
<dbReference type="STRING" id="1121939.L861_02240"/>
<keyword evidence="3" id="KW-1185">Reference proteome</keyword>
<dbReference type="GO" id="GO:0008146">
    <property type="term" value="F:sulfotransferase activity"/>
    <property type="evidence" value="ECO:0007669"/>
    <property type="project" value="InterPro"/>
</dbReference>
<evidence type="ECO:0000313" key="2">
    <source>
        <dbReference type="EMBL" id="EPC04153.1"/>
    </source>
</evidence>
<feature type="domain" description="Sulfotransferase" evidence="1">
    <location>
        <begin position="6"/>
        <end position="120"/>
    </location>
</feature>
<evidence type="ECO:0000313" key="3">
    <source>
        <dbReference type="Proteomes" id="UP000014463"/>
    </source>
</evidence>
<name>S2KUA4_LITA3</name>
<gene>
    <name evidence="2" type="ORF">L861_02240</name>
</gene>
<protein>
    <recommendedName>
        <fullName evidence="1">Sulfotransferase domain-containing protein</fullName>
    </recommendedName>
</protein>
<reference evidence="2 3" key="1">
    <citation type="journal article" date="2013" name="Genome Announc.">
        <title>Draft genome sequence of the moderately halophilic gammaproteobacterium Halomonas anticariensis FP35.</title>
        <authorList>
            <person name="Tahrioui A."/>
            <person name="Quesada E."/>
            <person name="Llamas I."/>
        </authorList>
    </citation>
    <scope>NUCLEOTIDE SEQUENCE [LARGE SCALE GENOMIC DNA]</scope>
    <source>
        <strain evidence="3">DSM 16096 / CECT 5854 / LMG 22089 / FP35</strain>
    </source>
</reference>
<evidence type="ECO:0000259" key="1">
    <source>
        <dbReference type="Pfam" id="PF00685"/>
    </source>
</evidence>
<sequence length="198" mass="23485">MKKNKDEVKIVILTRDLVDIAYGFYMQNVNHFREERKNFYDAFFEGPDERENTLLTDYKKIASIGSEIKKWMARYPIEDILVIDNKELREDNEKVIEKVLNFLEIENVNLPSVVANESFSVKTKLIASIMRSRYSVVVGNQLKKIFGRNNLEWAISLKKSLYLKKSKRKDLSDFERNKIRTELQSEYLILDEIRSVYE</sequence>
<dbReference type="Proteomes" id="UP000014463">
    <property type="component" value="Unassembled WGS sequence"/>
</dbReference>